<dbReference type="RefSeq" id="WP_043007798.1">
    <property type="nucleotide sequence ID" value="NZ_CP009617.1"/>
</dbReference>
<keyword evidence="3" id="KW-1185">Reference proteome</keyword>
<proteinExistence type="predicted"/>
<reference evidence="2 3" key="1">
    <citation type="submission" date="2014-10" db="EMBL/GenBank/DDBJ databases">
        <title>The Complete Genome Sequence for the Shellfish Pathogen Vibrio coralliilyticus RE98 Isolated from a Shellfish Hatchery.</title>
        <authorList>
            <person name="Richards G.P."/>
            <person name="Bono J.L."/>
            <person name="Watson M.A."/>
            <person name="Needleman D.S."/>
        </authorList>
    </citation>
    <scope>NUCLEOTIDE SEQUENCE [LARGE SCALE GENOMIC DNA]</scope>
    <source>
        <strain evidence="2 3">RE98</strain>
    </source>
</reference>
<feature type="signal peptide" evidence="1">
    <location>
        <begin position="1"/>
        <end position="22"/>
    </location>
</feature>
<accession>A0AAN0SAQ9</accession>
<sequence length="116" mass="12724">MKRKLSVLIYALLSLYSIGAIPADISAGHWTTYAEVTSVQIHDNSIFASETNTTDHTSASCASQNGTYWWPATDHLAKERYSSALAAFASGKKVSVVYADECNLKSKRLTHIIIKD</sequence>
<dbReference type="AlphaFoldDB" id="A0AAN0SAQ9"/>
<evidence type="ECO:0000313" key="3">
    <source>
        <dbReference type="Proteomes" id="UP000030081"/>
    </source>
</evidence>
<dbReference type="EMBL" id="CP009617">
    <property type="protein sequence ID" value="AIW18672.1"/>
    <property type="molecule type" value="Genomic_DNA"/>
</dbReference>
<name>A0AAN0SAQ9_9VIBR</name>
<keyword evidence="1" id="KW-0732">Signal</keyword>
<dbReference type="KEGG" id="vcy:IX92_06260"/>
<evidence type="ECO:0000313" key="2">
    <source>
        <dbReference type="EMBL" id="AIW18672.1"/>
    </source>
</evidence>
<gene>
    <name evidence="2" type="ORF">IX92_06260</name>
</gene>
<protein>
    <submittedName>
        <fullName evidence="2">Uncharacterized protein</fullName>
    </submittedName>
</protein>
<organism evidence="2 3">
    <name type="scientific">Vibrio coralliilyticus</name>
    <dbReference type="NCBI Taxonomy" id="190893"/>
    <lineage>
        <taxon>Bacteria</taxon>
        <taxon>Pseudomonadati</taxon>
        <taxon>Pseudomonadota</taxon>
        <taxon>Gammaproteobacteria</taxon>
        <taxon>Vibrionales</taxon>
        <taxon>Vibrionaceae</taxon>
        <taxon>Vibrio</taxon>
    </lineage>
</organism>
<dbReference type="Proteomes" id="UP000030081">
    <property type="component" value="Chromosome 1"/>
</dbReference>
<evidence type="ECO:0000256" key="1">
    <source>
        <dbReference type="SAM" id="SignalP"/>
    </source>
</evidence>
<feature type="chain" id="PRO_5042974439" evidence="1">
    <location>
        <begin position="23"/>
        <end position="116"/>
    </location>
</feature>